<name>A0A1R2C4L9_9CILI</name>
<dbReference type="OrthoDB" id="327027at2759"/>
<gene>
    <name evidence="3" type="ORF">SteCoe_13288</name>
    <name evidence="2" type="ORF">SteCoe_15000</name>
</gene>
<evidence type="ECO:0000313" key="2">
    <source>
        <dbReference type="EMBL" id="OMJ83956.1"/>
    </source>
</evidence>
<comment type="caution">
    <text evidence="2">The sequence shown here is derived from an EMBL/GenBank/DDBJ whole genome shotgun (WGS) entry which is preliminary data.</text>
</comment>
<dbReference type="EMBL" id="MPUH01000285">
    <property type="protein sequence ID" value="OMJ83956.1"/>
    <property type="molecule type" value="Genomic_DNA"/>
</dbReference>
<feature type="compositionally biased region" description="Polar residues" evidence="1">
    <location>
        <begin position="153"/>
        <end position="165"/>
    </location>
</feature>
<sequence length="328" mass="38192">MSTRYKCNIPKGKLIDGSQHSLDRYGKYSRSGSNSKNTSRIEEQDSIITPYLQKKLDLLSKAQKNYIQIKERPKINPYTTGLIIGIQQLYTKRILFGLRCLEKLSSPLALTQCPRCDYVGLSLLTTSTKEQISPRFYEKVIKLLPNTRAIGKSTPQSSRNQSTRPSIPDKNLRILKNPYNGNNSYNVLQEKNIDKIPKLDISNIKNVKSRVNAKKSAEMIIIMFKRRTKWAFEQLWSFESWFDYKAIRDFAQGLERKYTFGNVEHSDLEQGSVIEKDDYSAFEDSLYFDYPSPSQTQKTAFKILHSRIKKVLFRRKLHIFVHMHNILM</sequence>
<accession>A0A1R2C4L9</accession>
<evidence type="ECO:0000313" key="3">
    <source>
        <dbReference type="EMBL" id="OMJ85379.1"/>
    </source>
</evidence>
<organism evidence="2 4">
    <name type="scientific">Stentor coeruleus</name>
    <dbReference type="NCBI Taxonomy" id="5963"/>
    <lineage>
        <taxon>Eukaryota</taxon>
        <taxon>Sar</taxon>
        <taxon>Alveolata</taxon>
        <taxon>Ciliophora</taxon>
        <taxon>Postciliodesmatophora</taxon>
        <taxon>Heterotrichea</taxon>
        <taxon>Heterotrichida</taxon>
        <taxon>Stentoridae</taxon>
        <taxon>Stentor</taxon>
    </lineage>
</organism>
<proteinExistence type="predicted"/>
<dbReference type="EMBL" id="MPUH01000238">
    <property type="protein sequence ID" value="OMJ85379.1"/>
    <property type="molecule type" value="Genomic_DNA"/>
</dbReference>
<keyword evidence="4" id="KW-1185">Reference proteome</keyword>
<evidence type="ECO:0000313" key="4">
    <source>
        <dbReference type="Proteomes" id="UP000187209"/>
    </source>
</evidence>
<protein>
    <submittedName>
        <fullName evidence="2">Uncharacterized protein</fullName>
    </submittedName>
</protein>
<dbReference type="Proteomes" id="UP000187209">
    <property type="component" value="Unassembled WGS sequence"/>
</dbReference>
<dbReference type="AlphaFoldDB" id="A0A1R2C4L9"/>
<reference evidence="2 4" key="1">
    <citation type="submission" date="2016-11" db="EMBL/GenBank/DDBJ databases">
        <title>The macronuclear genome of Stentor coeruleus: a giant cell with tiny introns.</title>
        <authorList>
            <person name="Slabodnick M."/>
            <person name="Ruby J.G."/>
            <person name="Reiff S.B."/>
            <person name="Swart E.C."/>
            <person name="Gosai S."/>
            <person name="Prabakaran S."/>
            <person name="Witkowska E."/>
            <person name="Larue G.E."/>
            <person name="Fisher S."/>
            <person name="Freeman R.M."/>
            <person name="Gunawardena J."/>
            <person name="Chu W."/>
            <person name="Stover N.A."/>
            <person name="Gregory B.D."/>
            <person name="Nowacki M."/>
            <person name="Derisi J."/>
            <person name="Roy S.W."/>
            <person name="Marshall W.F."/>
            <person name="Sood P."/>
        </authorList>
    </citation>
    <scope>NUCLEOTIDE SEQUENCE [LARGE SCALE GENOMIC DNA]</scope>
    <source>
        <strain evidence="2">WM001</strain>
    </source>
</reference>
<feature type="region of interest" description="Disordered" evidence="1">
    <location>
        <begin position="150"/>
        <end position="172"/>
    </location>
</feature>
<evidence type="ECO:0000256" key="1">
    <source>
        <dbReference type="SAM" id="MobiDB-lite"/>
    </source>
</evidence>